<evidence type="ECO:0000313" key="1">
    <source>
        <dbReference type="EMBL" id="CAI2374120.1"/>
    </source>
</evidence>
<dbReference type="Pfam" id="PF14825">
    <property type="entry name" value="CFAP77"/>
    <property type="match status" value="1"/>
</dbReference>
<dbReference type="InterPro" id="IPR029147">
    <property type="entry name" value="CFAP77"/>
</dbReference>
<sequence length="217" mass="24980">MNSIGYRTKNMLLVTDDVGKAKPSTRKLPSENFIYGKAEDQDVEGAGDVMSNWKFHGRSSKHKPDRDFKKLNKMGLKSKATNARDIYKFRQQHDARVKEPKIGAGRRNNLPPEEFTYGMPCRPSTPIRDVMGNFFGEMAENELKYKYFQTRSNFRKTNMAEEANKHTTKSKIAHDFIKSKGKEDETQAKLFSGSKDLFKINRFKKVAPRYKNPVASK</sequence>
<gene>
    <name evidence="1" type="ORF">ECRASSUSDP1_LOCUS15472</name>
</gene>
<accession>A0AAD2CY06</accession>
<comment type="caution">
    <text evidence="1">The sequence shown here is derived from an EMBL/GenBank/DDBJ whole genome shotgun (WGS) entry which is preliminary data.</text>
</comment>
<keyword evidence="2" id="KW-1185">Reference proteome</keyword>
<evidence type="ECO:0000313" key="2">
    <source>
        <dbReference type="Proteomes" id="UP001295684"/>
    </source>
</evidence>
<reference evidence="1" key="1">
    <citation type="submission" date="2023-07" db="EMBL/GenBank/DDBJ databases">
        <authorList>
            <consortium name="AG Swart"/>
            <person name="Singh M."/>
            <person name="Singh A."/>
            <person name="Seah K."/>
            <person name="Emmerich C."/>
        </authorList>
    </citation>
    <scope>NUCLEOTIDE SEQUENCE</scope>
    <source>
        <strain evidence="1">DP1</strain>
    </source>
</reference>
<name>A0AAD2CY06_EUPCR</name>
<proteinExistence type="predicted"/>
<dbReference type="EMBL" id="CAMPGE010015503">
    <property type="protein sequence ID" value="CAI2374120.1"/>
    <property type="molecule type" value="Genomic_DNA"/>
</dbReference>
<protein>
    <submittedName>
        <fullName evidence="1">Uncharacterized protein</fullName>
    </submittedName>
</protein>
<organism evidence="1 2">
    <name type="scientific">Euplotes crassus</name>
    <dbReference type="NCBI Taxonomy" id="5936"/>
    <lineage>
        <taxon>Eukaryota</taxon>
        <taxon>Sar</taxon>
        <taxon>Alveolata</taxon>
        <taxon>Ciliophora</taxon>
        <taxon>Intramacronucleata</taxon>
        <taxon>Spirotrichea</taxon>
        <taxon>Hypotrichia</taxon>
        <taxon>Euplotida</taxon>
        <taxon>Euplotidae</taxon>
        <taxon>Moneuplotes</taxon>
    </lineage>
</organism>
<dbReference type="PANTHER" id="PTHR28617">
    <property type="entry name" value="CILIA- AND FLAGELLA-ASSOCIATED PROTEIN 77"/>
    <property type="match status" value="1"/>
</dbReference>
<dbReference type="Proteomes" id="UP001295684">
    <property type="component" value="Unassembled WGS sequence"/>
</dbReference>
<dbReference type="PANTHER" id="PTHR28617:SF1">
    <property type="entry name" value="CILIA- AND FLAGELLA-ASSOCIATED PROTEIN 77"/>
    <property type="match status" value="1"/>
</dbReference>
<dbReference type="AlphaFoldDB" id="A0AAD2CY06"/>